<comment type="caution">
    <text evidence="2">The sequence shown here is derived from an EMBL/GenBank/DDBJ whole genome shotgun (WGS) entry which is preliminary data.</text>
</comment>
<evidence type="ECO:0000313" key="2">
    <source>
        <dbReference type="EMBL" id="RKF73721.1"/>
    </source>
</evidence>
<dbReference type="InterPro" id="IPR003746">
    <property type="entry name" value="DUF167"/>
</dbReference>
<comment type="similarity">
    <text evidence="1">Belongs to the UPF0235 family.</text>
</comment>
<dbReference type="Gene3D" id="3.30.1200.10">
    <property type="entry name" value="YggU-like"/>
    <property type="match status" value="1"/>
</dbReference>
<dbReference type="SUPFAM" id="SSF69786">
    <property type="entry name" value="YggU-like"/>
    <property type="match status" value="1"/>
</dbReference>
<dbReference type="PANTHER" id="PTHR13420:SF7">
    <property type="entry name" value="UPF0235 PROTEIN C15ORF40"/>
    <property type="match status" value="1"/>
</dbReference>
<sequence length="147" mass="16449">MANELGRACMVIYPKFSEHAVRMSPQTAFRYIAVSNKSDVGCILIECLIKPGVSAKMQGIIAIMSHHIIIGTSAQPRDGKANYAVRHILSRTLKWPKTDVEITRGCESRIKTIAIKGLDIAGREREYISKFKEKLEHASKLKFTSEC</sequence>
<dbReference type="Pfam" id="PF02594">
    <property type="entry name" value="DUF167"/>
    <property type="match status" value="1"/>
</dbReference>
<dbReference type="Proteomes" id="UP000285326">
    <property type="component" value="Unassembled WGS sequence"/>
</dbReference>
<dbReference type="GO" id="GO:0005737">
    <property type="term" value="C:cytoplasm"/>
    <property type="evidence" value="ECO:0007669"/>
    <property type="project" value="TreeGrafter"/>
</dbReference>
<dbReference type="SMART" id="SM01152">
    <property type="entry name" value="DUF167"/>
    <property type="match status" value="1"/>
</dbReference>
<dbReference type="AlphaFoldDB" id="A0A420IGQ7"/>
<dbReference type="InterPro" id="IPR036591">
    <property type="entry name" value="YggU-like_sf"/>
</dbReference>
<protein>
    <submittedName>
        <fullName evidence="2">Putative duf167 domain protein</fullName>
    </submittedName>
</protein>
<name>A0A420IGQ7_9PEZI</name>
<evidence type="ECO:0000313" key="3">
    <source>
        <dbReference type="Proteomes" id="UP000285326"/>
    </source>
</evidence>
<organism evidence="2 3">
    <name type="scientific">Golovinomyces cichoracearum</name>
    <dbReference type="NCBI Taxonomy" id="62708"/>
    <lineage>
        <taxon>Eukaryota</taxon>
        <taxon>Fungi</taxon>
        <taxon>Dikarya</taxon>
        <taxon>Ascomycota</taxon>
        <taxon>Pezizomycotina</taxon>
        <taxon>Leotiomycetes</taxon>
        <taxon>Erysiphales</taxon>
        <taxon>Erysiphaceae</taxon>
        <taxon>Golovinomyces</taxon>
    </lineage>
</organism>
<reference evidence="2 3" key="1">
    <citation type="journal article" date="2018" name="BMC Genomics">
        <title>Comparative genome analyses reveal sequence features reflecting distinct modes of host-adaptation between dicot and monocot powdery mildew.</title>
        <authorList>
            <person name="Wu Y."/>
            <person name="Ma X."/>
            <person name="Pan Z."/>
            <person name="Kale S.D."/>
            <person name="Song Y."/>
            <person name="King H."/>
            <person name="Zhang Q."/>
            <person name="Presley C."/>
            <person name="Deng X."/>
            <person name="Wei C.I."/>
            <person name="Xiao S."/>
        </authorList>
    </citation>
    <scope>NUCLEOTIDE SEQUENCE [LARGE SCALE GENOMIC DNA]</scope>
    <source>
        <strain evidence="2">UMSG1</strain>
    </source>
</reference>
<dbReference type="PANTHER" id="PTHR13420">
    <property type="entry name" value="UPF0235 PROTEIN C15ORF40"/>
    <property type="match status" value="1"/>
</dbReference>
<accession>A0A420IGQ7</accession>
<evidence type="ECO:0000256" key="1">
    <source>
        <dbReference type="ARBA" id="ARBA00010364"/>
    </source>
</evidence>
<dbReference type="NCBIfam" id="TIGR00251">
    <property type="entry name" value="DUF167 family protein"/>
    <property type="match status" value="1"/>
</dbReference>
<proteinExistence type="inferred from homology"/>
<gene>
    <name evidence="2" type="ORF">GcM1_243163</name>
</gene>
<dbReference type="EMBL" id="MCBS01024305">
    <property type="protein sequence ID" value="RKF73721.1"/>
    <property type="molecule type" value="Genomic_DNA"/>
</dbReference>